<protein>
    <submittedName>
        <fullName evidence="1">Late secretory pathway protein AVL9-like</fullName>
    </submittedName>
</protein>
<accession>A0A5A7UGH1</accession>
<gene>
    <name evidence="1" type="ORF">E6C27_scaffold102G001350</name>
</gene>
<dbReference type="EMBL" id="SSTE01009593">
    <property type="protein sequence ID" value="KAA0053316.1"/>
    <property type="molecule type" value="Genomic_DNA"/>
</dbReference>
<organism evidence="1 2">
    <name type="scientific">Cucumis melo var. makuwa</name>
    <name type="common">Oriental melon</name>
    <dbReference type="NCBI Taxonomy" id="1194695"/>
    <lineage>
        <taxon>Eukaryota</taxon>
        <taxon>Viridiplantae</taxon>
        <taxon>Streptophyta</taxon>
        <taxon>Embryophyta</taxon>
        <taxon>Tracheophyta</taxon>
        <taxon>Spermatophyta</taxon>
        <taxon>Magnoliopsida</taxon>
        <taxon>eudicotyledons</taxon>
        <taxon>Gunneridae</taxon>
        <taxon>Pentapetalae</taxon>
        <taxon>rosids</taxon>
        <taxon>fabids</taxon>
        <taxon>Cucurbitales</taxon>
        <taxon>Cucurbitaceae</taxon>
        <taxon>Benincaseae</taxon>
        <taxon>Cucumis</taxon>
    </lineage>
</organism>
<dbReference type="AlphaFoldDB" id="A0A5A7UGH1"/>
<comment type="caution">
    <text evidence="1">The sequence shown here is derived from an EMBL/GenBank/DDBJ whole genome shotgun (WGS) entry which is preliminary data.</text>
</comment>
<evidence type="ECO:0000313" key="1">
    <source>
        <dbReference type="EMBL" id="KAA0053316.1"/>
    </source>
</evidence>
<name>A0A5A7UGH1_CUCMM</name>
<proteinExistence type="predicted"/>
<reference evidence="1 2" key="1">
    <citation type="submission" date="2019-08" db="EMBL/GenBank/DDBJ databases">
        <title>Draft genome sequences of two oriental melons (Cucumis melo L. var makuwa).</title>
        <authorList>
            <person name="Kwon S.-Y."/>
        </authorList>
    </citation>
    <scope>NUCLEOTIDE SEQUENCE [LARGE SCALE GENOMIC DNA]</scope>
    <source>
        <strain evidence="2">cv. SW 3</strain>
        <tissue evidence="1">Leaf</tissue>
    </source>
</reference>
<sequence length="124" mass="14310">MNLARFEWGVTSLEGDKLSREANVGDEDDDILDLLTNLQGSKIARKEDFDDGDGFDDEFPEDVDEMDTSNVFKELMNEARNPFYPECTKFSSLNFLVKLMHIKVLNNWSNKSFDMLLELLKDAF</sequence>
<dbReference type="OrthoDB" id="1932595at2759"/>
<evidence type="ECO:0000313" key="2">
    <source>
        <dbReference type="Proteomes" id="UP000321393"/>
    </source>
</evidence>
<dbReference type="Proteomes" id="UP000321393">
    <property type="component" value="Unassembled WGS sequence"/>
</dbReference>